<evidence type="ECO:0000256" key="3">
    <source>
        <dbReference type="ARBA" id="ARBA00022692"/>
    </source>
</evidence>
<dbReference type="GO" id="GO:0006885">
    <property type="term" value="P:regulation of pH"/>
    <property type="evidence" value="ECO:0007669"/>
    <property type="project" value="UniProtKB-UniRule"/>
</dbReference>
<feature type="transmembrane region" description="Helical" evidence="7">
    <location>
        <begin position="362"/>
        <end position="383"/>
    </location>
</feature>
<feature type="transmembrane region" description="Helical" evidence="7">
    <location>
        <begin position="207"/>
        <end position="237"/>
    </location>
</feature>
<keyword evidence="7" id="KW-0915">Sodium</keyword>
<feature type="transmembrane region" description="Helical" evidence="7">
    <location>
        <begin position="54"/>
        <end position="73"/>
    </location>
</feature>
<dbReference type="RefSeq" id="WP_131864473.1">
    <property type="nucleotide sequence ID" value="NZ_SMCR01000002.1"/>
</dbReference>
<evidence type="ECO:0000256" key="1">
    <source>
        <dbReference type="ARBA" id="ARBA00004429"/>
    </source>
</evidence>
<dbReference type="InterPro" id="IPR004670">
    <property type="entry name" value="NhaA"/>
</dbReference>
<dbReference type="NCBIfam" id="NF007112">
    <property type="entry name" value="PRK09561.1"/>
    <property type="match status" value="1"/>
</dbReference>
<keyword evidence="9" id="KW-1185">Reference proteome</keyword>
<keyword evidence="2 7" id="KW-1003">Cell membrane</keyword>
<keyword evidence="7" id="KW-0406">Ion transport</keyword>
<keyword evidence="7" id="KW-0813">Transport</keyword>
<dbReference type="GO" id="GO:0015385">
    <property type="term" value="F:sodium:proton antiporter activity"/>
    <property type="evidence" value="ECO:0007669"/>
    <property type="project" value="UniProtKB-UniRule"/>
</dbReference>
<dbReference type="NCBIfam" id="NF007111">
    <property type="entry name" value="PRK09560.1"/>
    <property type="match status" value="1"/>
</dbReference>
<feature type="transmembrane region" description="Helical" evidence="7">
    <location>
        <begin position="93"/>
        <end position="113"/>
    </location>
</feature>
<name>A0A4R3Z0J0_9GAMM</name>
<dbReference type="InterPro" id="IPR023171">
    <property type="entry name" value="Na/H_antiporter_dom_sf"/>
</dbReference>
<feature type="transmembrane region" description="Helical" evidence="7">
    <location>
        <begin position="283"/>
        <end position="307"/>
    </location>
</feature>
<gene>
    <name evidence="7" type="primary">nhaA</name>
    <name evidence="8" type="ORF">EDC52_102439</name>
</gene>
<keyword evidence="4 7" id="KW-1133">Transmembrane helix</keyword>
<feature type="transmembrane region" description="Helical" evidence="7">
    <location>
        <begin position="257"/>
        <end position="276"/>
    </location>
</feature>
<keyword evidence="7" id="KW-0050">Antiport</keyword>
<dbReference type="Proteomes" id="UP000295719">
    <property type="component" value="Unassembled WGS sequence"/>
</dbReference>
<dbReference type="EMBL" id="SMCR01000002">
    <property type="protein sequence ID" value="TCV99100.1"/>
    <property type="molecule type" value="Genomic_DNA"/>
</dbReference>
<dbReference type="PANTHER" id="PTHR30341:SF0">
    <property type="entry name" value="NA(+)_H(+) ANTIPORTER NHAA"/>
    <property type="match status" value="1"/>
</dbReference>
<keyword evidence="3 7" id="KW-0812">Transmembrane</keyword>
<comment type="similarity">
    <text evidence="7">Belongs to the NhaA Na(+)/H(+) (TC 2.A.33) antiporter family.</text>
</comment>
<evidence type="ECO:0000256" key="7">
    <source>
        <dbReference type="HAMAP-Rule" id="MF_01844"/>
    </source>
</evidence>
<dbReference type="Gene3D" id="1.20.1530.10">
    <property type="entry name" value="Na+/H+ antiporter like domain"/>
    <property type="match status" value="1"/>
</dbReference>
<sequence>MSFFRRFLDHEASSGVLLIMAALVALIMANTPAAPLYAAIIHFPQDPAASAPSHFSLLYVINDALMAVFFLMVGLEVKYELLKGALASRTKAAFPAIAALGGMVAPALIYMLINHSEPANHDGWAIPAATDIAFALGVLALLGKRVPTSLKVFLLALAIIDDLGAIVIIALFYSHDLNLMALAGAAVAIGVLLVMNRSNVRPVGLYLLVGLVLWVCVLMSGIHATLAGVVVGALIPLSLPGTDHSPGRALEHRLQPWVSYAVLPLFAFANAGISLLGVTPSHLVSVLPVGIAAGLVLGKPIGILLFTWGAIKLGLAGLPTGVNFRQIAAAAVLCGIGFTMSIFIATLAFGRADPEMIILAKMGILGGSLIAAVLGYVLLRLALPLTQAVLGNPGDRSKG</sequence>
<evidence type="ECO:0000256" key="4">
    <source>
        <dbReference type="ARBA" id="ARBA00022989"/>
    </source>
</evidence>
<dbReference type="HAMAP" id="MF_01844">
    <property type="entry name" value="NhaA"/>
    <property type="match status" value="1"/>
</dbReference>
<comment type="caution">
    <text evidence="8">The sequence shown here is derived from an EMBL/GenBank/DDBJ whole genome shotgun (WGS) entry which is preliminary data.</text>
</comment>
<keyword evidence="6 7" id="KW-0739">Sodium transport</keyword>
<reference evidence="8 9" key="1">
    <citation type="submission" date="2019-03" db="EMBL/GenBank/DDBJ databases">
        <title>Genomic Encyclopedia of Type Strains, Phase IV (KMG-IV): sequencing the most valuable type-strain genomes for metagenomic binning, comparative biology and taxonomic classification.</title>
        <authorList>
            <person name="Goeker M."/>
        </authorList>
    </citation>
    <scope>NUCLEOTIDE SEQUENCE [LARGE SCALE GENOMIC DNA]</scope>
    <source>
        <strain evidence="8 9">DSM 19580</strain>
    </source>
</reference>
<organism evidence="8 9">
    <name type="scientific">Biostraticola tofi</name>
    <dbReference type="NCBI Taxonomy" id="466109"/>
    <lineage>
        <taxon>Bacteria</taxon>
        <taxon>Pseudomonadati</taxon>
        <taxon>Pseudomonadota</taxon>
        <taxon>Gammaproteobacteria</taxon>
        <taxon>Enterobacterales</taxon>
        <taxon>Bruguierivoracaceae</taxon>
        <taxon>Biostraticola</taxon>
    </lineage>
</organism>
<evidence type="ECO:0000313" key="8">
    <source>
        <dbReference type="EMBL" id="TCV99100.1"/>
    </source>
</evidence>
<proteinExistence type="inferred from homology"/>
<dbReference type="PANTHER" id="PTHR30341">
    <property type="entry name" value="SODIUM ION/PROTON ANTIPORTER NHAA-RELATED"/>
    <property type="match status" value="1"/>
</dbReference>
<feature type="transmembrane region" description="Helical" evidence="7">
    <location>
        <begin position="125"/>
        <end position="143"/>
    </location>
</feature>
<dbReference type="GO" id="GO:0005886">
    <property type="term" value="C:plasma membrane"/>
    <property type="evidence" value="ECO:0007669"/>
    <property type="project" value="UniProtKB-SubCell"/>
</dbReference>
<protein>
    <recommendedName>
        <fullName evidence="7">Na(+)/H(+) antiporter NhaA</fullName>
    </recommendedName>
    <alternativeName>
        <fullName evidence="7">Sodium/proton antiporter NhaA</fullName>
    </alternativeName>
</protein>
<evidence type="ECO:0000256" key="5">
    <source>
        <dbReference type="ARBA" id="ARBA00023136"/>
    </source>
</evidence>
<comment type="subcellular location">
    <subcellularLocation>
        <location evidence="1">Cell inner membrane</location>
        <topology evidence="1">Multi-pass membrane protein</topology>
    </subcellularLocation>
    <subcellularLocation>
        <location evidence="7">Cell membrane</location>
        <topology evidence="7">Multi-pass membrane protein</topology>
    </subcellularLocation>
</comment>
<dbReference type="AlphaFoldDB" id="A0A4R3Z0J0"/>
<evidence type="ECO:0000256" key="6">
    <source>
        <dbReference type="ARBA" id="ARBA00023201"/>
    </source>
</evidence>
<evidence type="ECO:0000313" key="9">
    <source>
        <dbReference type="Proteomes" id="UP000295719"/>
    </source>
</evidence>
<feature type="transmembrane region" description="Helical" evidence="7">
    <location>
        <begin position="152"/>
        <end position="173"/>
    </location>
</feature>
<feature type="transmembrane region" description="Helical" evidence="7">
    <location>
        <begin position="179"/>
        <end position="195"/>
    </location>
</feature>
<evidence type="ECO:0000256" key="2">
    <source>
        <dbReference type="ARBA" id="ARBA00022475"/>
    </source>
</evidence>
<keyword evidence="5 7" id="KW-0472">Membrane</keyword>
<comment type="catalytic activity">
    <reaction evidence="7">
        <text>Na(+)(in) + 2 H(+)(out) = Na(+)(out) + 2 H(+)(in)</text>
        <dbReference type="Rhea" id="RHEA:29251"/>
        <dbReference type="ChEBI" id="CHEBI:15378"/>
        <dbReference type="ChEBI" id="CHEBI:29101"/>
    </reaction>
</comment>
<dbReference type="Pfam" id="PF06965">
    <property type="entry name" value="Na_H_antiport_1"/>
    <property type="match status" value="1"/>
</dbReference>
<feature type="transmembrane region" description="Helical" evidence="7">
    <location>
        <begin position="327"/>
        <end position="350"/>
    </location>
</feature>
<accession>A0A4R3Z0J0</accession>
<comment type="function">
    <text evidence="7">Na(+)/H(+) antiporter that extrudes sodium in exchange for external protons.</text>
</comment>
<dbReference type="NCBIfam" id="TIGR00773">
    <property type="entry name" value="NhaA"/>
    <property type="match status" value="1"/>
</dbReference>
<dbReference type="OrthoDB" id="9808135at2"/>